<dbReference type="InterPro" id="IPR003593">
    <property type="entry name" value="AAA+_ATPase"/>
</dbReference>
<dbReference type="InterPro" id="IPR051120">
    <property type="entry name" value="ABC_AA/LPS_Transport"/>
</dbReference>
<dbReference type="PANTHER" id="PTHR45772:SF7">
    <property type="entry name" value="AMINO ACID ABC TRANSPORTER ATP-BINDING PROTEIN"/>
    <property type="match status" value="1"/>
</dbReference>
<comment type="caution">
    <text evidence="5">The sequence shown here is derived from an EMBL/GenBank/DDBJ whole genome shotgun (WGS) entry which is preliminary data.</text>
</comment>
<dbReference type="Pfam" id="PF00005">
    <property type="entry name" value="ABC_tran"/>
    <property type="match status" value="1"/>
</dbReference>
<keyword evidence="2" id="KW-0547">Nucleotide-binding</keyword>
<dbReference type="InterPro" id="IPR027417">
    <property type="entry name" value="P-loop_NTPase"/>
</dbReference>
<proteinExistence type="predicted"/>
<keyword evidence="6" id="KW-1185">Reference proteome</keyword>
<dbReference type="GO" id="GO:0005524">
    <property type="term" value="F:ATP binding"/>
    <property type="evidence" value="ECO:0007669"/>
    <property type="project" value="UniProtKB-KW"/>
</dbReference>
<dbReference type="GO" id="GO:1903806">
    <property type="term" value="P:L-isoleucine import across plasma membrane"/>
    <property type="evidence" value="ECO:0007669"/>
    <property type="project" value="TreeGrafter"/>
</dbReference>
<evidence type="ECO:0000256" key="2">
    <source>
        <dbReference type="ARBA" id="ARBA00022741"/>
    </source>
</evidence>
<reference evidence="5 6" key="1">
    <citation type="journal article" date="2019" name="Microorganisms">
        <title>Genome Insights into the Novel Species Microvirga brassicacearum, a Rapeseed Endophyte with Biotechnological Potential.</title>
        <authorList>
            <person name="Jimenez-Gomez A."/>
            <person name="Saati-Santamaria Z."/>
            <person name="Igual J.M."/>
            <person name="Rivas R."/>
            <person name="Mateos P.F."/>
            <person name="Garcia-Fraile P."/>
        </authorList>
    </citation>
    <scope>NUCLEOTIDE SEQUENCE [LARGE SCALE GENOMIC DNA]</scope>
    <source>
        <strain evidence="5 6">CDVBN77</strain>
    </source>
</reference>
<dbReference type="GO" id="GO:0015188">
    <property type="term" value="F:L-isoleucine transmembrane transporter activity"/>
    <property type="evidence" value="ECO:0007669"/>
    <property type="project" value="TreeGrafter"/>
</dbReference>
<gene>
    <name evidence="5" type="ORF">FEZ63_19015</name>
</gene>
<evidence type="ECO:0000259" key="4">
    <source>
        <dbReference type="PROSITE" id="PS50893"/>
    </source>
</evidence>
<dbReference type="InterPro" id="IPR032823">
    <property type="entry name" value="BCA_ABC_TP_C"/>
</dbReference>
<dbReference type="GO" id="GO:0005886">
    <property type="term" value="C:plasma membrane"/>
    <property type="evidence" value="ECO:0007669"/>
    <property type="project" value="TreeGrafter"/>
</dbReference>
<dbReference type="CDD" id="cd03219">
    <property type="entry name" value="ABC_Mj1267_LivG_branched"/>
    <property type="match status" value="1"/>
</dbReference>
<protein>
    <submittedName>
        <fullName evidence="5">ABC transporter ATP-binding protein</fullName>
    </submittedName>
</protein>
<dbReference type="Pfam" id="PF12399">
    <property type="entry name" value="BCA_ABC_TP_C"/>
    <property type="match status" value="1"/>
</dbReference>
<dbReference type="InterPro" id="IPR003439">
    <property type="entry name" value="ABC_transporter-like_ATP-bd"/>
</dbReference>
<dbReference type="GO" id="GO:0015192">
    <property type="term" value="F:L-phenylalanine transmembrane transporter activity"/>
    <property type="evidence" value="ECO:0007669"/>
    <property type="project" value="TreeGrafter"/>
</dbReference>
<evidence type="ECO:0000313" key="5">
    <source>
        <dbReference type="EMBL" id="KAB0265307.1"/>
    </source>
</evidence>
<dbReference type="Gene3D" id="3.40.50.300">
    <property type="entry name" value="P-loop containing nucleotide triphosphate hydrolases"/>
    <property type="match status" value="1"/>
</dbReference>
<dbReference type="OrthoDB" id="9779872at2"/>
<dbReference type="PROSITE" id="PS50893">
    <property type="entry name" value="ABC_TRANSPORTER_2"/>
    <property type="match status" value="1"/>
</dbReference>
<dbReference type="SUPFAM" id="SSF52540">
    <property type="entry name" value="P-loop containing nucleoside triphosphate hydrolases"/>
    <property type="match status" value="1"/>
</dbReference>
<evidence type="ECO:0000313" key="6">
    <source>
        <dbReference type="Proteomes" id="UP000325684"/>
    </source>
</evidence>
<feature type="domain" description="ABC transporter" evidence="4">
    <location>
        <begin position="10"/>
        <end position="242"/>
    </location>
</feature>
<accession>A0A5N3P6D7</accession>
<organism evidence="5 6">
    <name type="scientific">Microvirga brassicacearum</name>
    <dbReference type="NCBI Taxonomy" id="2580413"/>
    <lineage>
        <taxon>Bacteria</taxon>
        <taxon>Pseudomonadati</taxon>
        <taxon>Pseudomonadota</taxon>
        <taxon>Alphaproteobacteria</taxon>
        <taxon>Hyphomicrobiales</taxon>
        <taxon>Methylobacteriaceae</taxon>
        <taxon>Microvirga</taxon>
    </lineage>
</organism>
<dbReference type="Proteomes" id="UP000325684">
    <property type="component" value="Unassembled WGS sequence"/>
</dbReference>
<evidence type="ECO:0000256" key="3">
    <source>
        <dbReference type="ARBA" id="ARBA00022840"/>
    </source>
</evidence>
<dbReference type="GO" id="GO:0015808">
    <property type="term" value="P:L-alanine transport"/>
    <property type="evidence" value="ECO:0007669"/>
    <property type="project" value="TreeGrafter"/>
</dbReference>
<dbReference type="PANTHER" id="PTHR45772">
    <property type="entry name" value="CONSERVED COMPONENT OF ABC TRANSPORTER FOR NATURAL AMINO ACIDS-RELATED"/>
    <property type="match status" value="1"/>
</dbReference>
<name>A0A5N3P6D7_9HYPH</name>
<keyword evidence="1" id="KW-0813">Transport</keyword>
<dbReference type="GO" id="GO:0042941">
    <property type="term" value="P:D-alanine transmembrane transport"/>
    <property type="evidence" value="ECO:0007669"/>
    <property type="project" value="TreeGrafter"/>
</dbReference>
<keyword evidence="3 5" id="KW-0067">ATP-binding</keyword>
<dbReference type="GO" id="GO:1903805">
    <property type="term" value="P:L-valine import across plasma membrane"/>
    <property type="evidence" value="ECO:0007669"/>
    <property type="project" value="TreeGrafter"/>
</dbReference>
<evidence type="ECO:0000256" key="1">
    <source>
        <dbReference type="ARBA" id="ARBA00022448"/>
    </source>
</evidence>
<dbReference type="GO" id="GO:0005304">
    <property type="term" value="F:L-valine transmembrane transporter activity"/>
    <property type="evidence" value="ECO:0007669"/>
    <property type="project" value="TreeGrafter"/>
</dbReference>
<dbReference type="AlphaFoldDB" id="A0A5N3P6D7"/>
<sequence length="246" mass="26624">MMTMDSDTILRGRGVSKQFRGLRALSDIEFDIPRGSICGLIGPNGAGKSTLFNLITGYYPLTSGTIEFNGARIDGLATTRISRIGIGRAFQIAKPFPDMTVYENVRVGALFGREGQRDVKEVVEQAMNLMGLSHLAQRKASSLTVGSLRKLEVARAVATRPELLLADEPCAGLNGTETAEMIECLRRVRDQGTTVWLVEHDMRAVMSISERVFVIDAGTKIAEGAPDVIVNDPRVIAAYLGAEPVA</sequence>
<dbReference type="EMBL" id="VCMV01000037">
    <property type="protein sequence ID" value="KAB0265307.1"/>
    <property type="molecule type" value="Genomic_DNA"/>
</dbReference>
<dbReference type="GO" id="GO:0016887">
    <property type="term" value="F:ATP hydrolysis activity"/>
    <property type="evidence" value="ECO:0007669"/>
    <property type="project" value="InterPro"/>
</dbReference>
<dbReference type="SMART" id="SM00382">
    <property type="entry name" value="AAA"/>
    <property type="match status" value="1"/>
</dbReference>